<name>A0ABD3F3X6_9STRA</name>
<gene>
    <name evidence="2" type="ORF">V7S43_015036</name>
</gene>
<evidence type="ECO:0000256" key="1">
    <source>
        <dbReference type="SAM" id="MobiDB-lite"/>
    </source>
</evidence>
<feature type="compositionally biased region" description="Basic and acidic residues" evidence="1">
    <location>
        <begin position="245"/>
        <end position="255"/>
    </location>
</feature>
<dbReference type="Proteomes" id="UP001632037">
    <property type="component" value="Unassembled WGS sequence"/>
</dbReference>
<feature type="compositionally biased region" description="Basic and acidic residues" evidence="1">
    <location>
        <begin position="160"/>
        <end position="195"/>
    </location>
</feature>
<organism evidence="2 3">
    <name type="scientific">Phytophthora oleae</name>
    <dbReference type="NCBI Taxonomy" id="2107226"/>
    <lineage>
        <taxon>Eukaryota</taxon>
        <taxon>Sar</taxon>
        <taxon>Stramenopiles</taxon>
        <taxon>Oomycota</taxon>
        <taxon>Peronosporomycetes</taxon>
        <taxon>Peronosporales</taxon>
        <taxon>Peronosporaceae</taxon>
        <taxon>Phytophthora</taxon>
    </lineage>
</organism>
<reference evidence="2 3" key="1">
    <citation type="submission" date="2024-09" db="EMBL/GenBank/DDBJ databases">
        <title>Genome sequencing and assembly of Phytophthora oleae, isolate VK10A, causative agent of rot of olive drupes.</title>
        <authorList>
            <person name="Conti Taguali S."/>
            <person name="Riolo M."/>
            <person name="La Spada F."/>
            <person name="Cacciola S.O."/>
            <person name="Dionisio G."/>
        </authorList>
    </citation>
    <scope>NUCLEOTIDE SEQUENCE [LARGE SCALE GENOMIC DNA]</scope>
    <source>
        <strain evidence="2 3">VK10A</strain>
    </source>
</reference>
<feature type="compositionally biased region" description="Polar residues" evidence="1">
    <location>
        <begin position="409"/>
        <end position="426"/>
    </location>
</feature>
<protein>
    <submittedName>
        <fullName evidence="2">Uncharacterized protein</fullName>
    </submittedName>
</protein>
<dbReference type="AlphaFoldDB" id="A0ABD3F3X6"/>
<feature type="compositionally biased region" description="Basic and acidic residues" evidence="1">
    <location>
        <begin position="434"/>
        <end position="444"/>
    </location>
</feature>
<feature type="region of interest" description="Disordered" evidence="1">
    <location>
        <begin position="1"/>
        <end position="28"/>
    </location>
</feature>
<sequence length="846" mass="95266">MQPPPPLDKALPSRRPQRPGLSAPPYPVATKRIVPGAIGNGLLSKRVLSVENFRRERLERSRLPHTIPPPSKAIPMPLYPGETPQQYSYKFQQWLAKRKESFETLANDPKRERKLWLTFAFFREKPSAREQMGAPRAPKRSIDEEYEDFYQRSASQEIKRLRRDVDDRSASHSPTRHAEPRREYHSSIQRDRAPDEEVVYANHSHSLSTSRPNIIGGGHSEIPSSYQMPPRAPQRRSSSPSPHSSQEEADPRTRREILASYVVSADAYVREIKGPKKTRANGKLNKIPMPLFPGETVNDYDQDFGRWLHQRQTSVASLQSKPLKERVYRHQFARQRVMKRMTVPSSKYPHFPERSQFPEREANGAAQERHKTCDSFTRGEGDSGIRESSPAASRKPSSNDSRRDEADTGVTSHTTSSELAQLTVNKNAEPENEDTPKQDPKMMQEDEEVSNSSKSKRQMEQATSVPQAISSEANIAAESSSSKPLFNSDKLSHTNTPKSDTPTQEKLPNWALQLINHVEELEAKVMRLQHQVDACPCCRSGPACGYQAVTSPACSNEPPVHATASALQVSPLNSQTSSSNDIATPERNVSCNNAIPVLSNEGSEAMNVKINNKPEKKENDAARQPTCEEIHREATRNLAQAVRSREHEDPKQRKLTEDYDHLNEQISINETAIDDALDYIKANKDIDEARAMEQHSQIMELVVSINTEKEKRASALAALIVHIFADRQDMLKSLLENSSATTTNGANHGKLGAISSQIEEKDGVLETLEMHLNEQLNWVTGIPSCVSEADKVLRFKALRKISKKVAKEQAAKDRLGQEREEVFKRFVQGDEEIRKLVKKSLKSTEK</sequence>
<feature type="compositionally biased region" description="Low complexity" evidence="1">
    <location>
        <begin position="468"/>
        <end position="482"/>
    </location>
</feature>
<dbReference type="EMBL" id="JBIMZQ010000043">
    <property type="protein sequence ID" value="KAL3660115.1"/>
    <property type="molecule type" value="Genomic_DNA"/>
</dbReference>
<accession>A0ABD3F3X6</accession>
<proteinExistence type="predicted"/>
<comment type="caution">
    <text evidence="2">The sequence shown here is derived from an EMBL/GenBank/DDBJ whole genome shotgun (WGS) entry which is preliminary data.</text>
</comment>
<feature type="compositionally biased region" description="Basic and acidic residues" evidence="1">
    <location>
        <begin position="350"/>
        <end position="385"/>
    </location>
</feature>
<evidence type="ECO:0000313" key="3">
    <source>
        <dbReference type="Proteomes" id="UP001632037"/>
    </source>
</evidence>
<feature type="compositionally biased region" description="Low complexity" evidence="1">
    <location>
        <begin position="235"/>
        <end position="244"/>
    </location>
</feature>
<feature type="region of interest" description="Disordered" evidence="1">
    <location>
        <begin position="160"/>
        <end position="255"/>
    </location>
</feature>
<keyword evidence="3" id="KW-1185">Reference proteome</keyword>
<feature type="region of interest" description="Disordered" evidence="1">
    <location>
        <begin position="340"/>
        <end position="505"/>
    </location>
</feature>
<evidence type="ECO:0000313" key="2">
    <source>
        <dbReference type="EMBL" id="KAL3660115.1"/>
    </source>
</evidence>
<feature type="compositionally biased region" description="Polar residues" evidence="1">
    <location>
        <begin position="203"/>
        <end position="212"/>
    </location>
</feature>
<feature type="compositionally biased region" description="Polar residues" evidence="1">
    <location>
        <begin position="493"/>
        <end position="505"/>
    </location>
</feature>